<evidence type="ECO:0000313" key="12">
    <source>
        <dbReference type="Proteomes" id="UP000494165"/>
    </source>
</evidence>
<keyword evidence="4 9" id="KW-0732">Signal</keyword>
<organism evidence="11 12">
    <name type="scientific">Cloeon dipterum</name>
    <dbReference type="NCBI Taxonomy" id="197152"/>
    <lineage>
        <taxon>Eukaryota</taxon>
        <taxon>Metazoa</taxon>
        <taxon>Ecdysozoa</taxon>
        <taxon>Arthropoda</taxon>
        <taxon>Hexapoda</taxon>
        <taxon>Insecta</taxon>
        <taxon>Pterygota</taxon>
        <taxon>Palaeoptera</taxon>
        <taxon>Ephemeroptera</taxon>
        <taxon>Pisciforma</taxon>
        <taxon>Baetidae</taxon>
        <taxon>Cloeon</taxon>
    </lineage>
</organism>
<evidence type="ECO:0000256" key="2">
    <source>
        <dbReference type="ARBA" id="ARBA00008284"/>
    </source>
</evidence>
<keyword evidence="6 8" id="KW-0472">Membrane</keyword>
<dbReference type="GO" id="GO:0016020">
    <property type="term" value="C:membrane"/>
    <property type="evidence" value="ECO:0007669"/>
    <property type="project" value="UniProtKB-SubCell"/>
</dbReference>
<dbReference type="AlphaFoldDB" id="A0A8S1CGM7"/>
<evidence type="ECO:0000259" key="10">
    <source>
        <dbReference type="Pfam" id="PF05154"/>
    </source>
</evidence>
<evidence type="ECO:0000256" key="7">
    <source>
        <dbReference type="ARBA" id="ARBA00023180"/>
    </source>
</evidence>
<gene>
    <name evidence="11" type="ORF">CLODIP_2_CD09306</name>
</gene>
<feature type="domain" description="TM2" evidence="10">
    <location>
        <begin position="174"/>
        <end position="222"/>
    </location>
</feature>
<feature type="signal peptide" evidence="9">
    <location>
        <begin position="1"/>
        <end position="33"/>
    </location>
</feature>
<evidence type="ECO:0000256" key="3">
    <source>
        <dbReference type="ARBA" id="ARBA00022692"/>
    </source>
</evidence>
<evidence type="ECO:0000256" key="4">
    <source>
        <dbReference type="ARBA" id="ARBA00022729"/>
    </source>
</evidence>
<protein>
    <recommendedName>
        <fullName evidence="10">TM2 domain-containing protein</fullName>
    </recommendedName>
</protein>
<comment type="caution">
    <text evidence="11">The sequence shown here is derived from an EMBL/GenBank/DDBJ whole genome shotgun (WGS) entry which is preliminary data.</text>
</comment>
<comment type="similarity">
    <text evidence="2">Belongs to the TM2 family.</text>
</comment>
<evidence type="ECO:0000256" key="6">
    <source>
        <dbReference type="ARBA" id="ARBA00023136"/>
    </source>
</evidence>
<dbReference type="PANTHER" id="PTHR21016">
    <property type="entry name" value="BETA-AMYLOID BINDING PROTEIN-RELATED"/>
    <property type="match status" value="1"/>
</dbReference>
<dbReference type="InterPro" id="IPR007829">
    <property type="entry name" value="TM2"/>
</dbReference>
<sequence length="238" mass="26325">MVVVRRINIADVFKLAILLVILTLSTNIQKIDANTEKAEPHSTESSPNSISHLAKGKIESNSNCPSNVECDKLGGLCLNCTFNKSCEYGKEVKVSCSVLNDINCLGETTFERTMTCQFCYQMDPSNYTCKLLANCNSVASPRTYYRTNCTVKSELLCLGNRVFQKNLPCNWTGGYKWSTALLLSITLGGFGADRFYLGHWQEAIGKLFSFGGLGVWTLVDVVLVWLHYLGPADGSLYI</sequence>
<evidence type="ECO:0000313" key="11">
    <source>
        <dbReference type="EMBL" id="CAB3364399.1"/>
    </source>
</evidence>
<reference evidence="11 12" key="1">
    <citation type="submission" date="2020-04" db="EMBL/GenBank/DDBJ databases">
        <authorList>
            <person name="Alioto T."/>
            <person name="Alioto T."/>
            <person name="Gomez Garrido J."/>
        </authorList>
    </citation>
    <scope>NUCLEOTIDE SEQUENCE [LARGE SCALE GENOMIC DNA]</scope>
</reference>
<keyword evidence="12" id="KW-1185">Reference proteome</keyword>
<comment type="subcellular location">
    <subcellularLocation>
        <location evidence="1">Membrane</location>
        <topology evidence="1">Multi-pass membrane protein</topology>
    </subcellularLocation>
</comment>
<evidence type="ECO:0000256" key="8">
    <source>
        <dbReference type="SAM" id="Phobius"/>
    </source>
</evidence>
<dbReference type="PANTHER" id="PTHR21016:SF7">
    <property type="entry name" value="TM2 DOMAIN-CONTAINING PROTEIN 3"/>
    <property type="match status" value="1"/>
</dbReference>
<dbReference type="Pfam" id="PF05154">
    <property type="entry name" value="TM2"/>
    <property type="match status" value="1"/>
</dbReference>
<dbReference type="OrthoDB" id="10257855at2759"/>
<dbReference type="EMBL" id="CADEPI010000016">
    <property type="protein sequence ID" value="CAB3364399.1"/>
    <property type="molecule type" value="Genomic_DNA"/>
</dbReference>
<dbReference type="InterPro" id="IPR050932">
    <property type="entry name" value="TM2D1-3-like"/>
</dbReference>
<name>A0A8S1CGM7_9INSE</name>
<evidence type="ECO:0000256" key="9">
    <source>
        <dbReference type="SAM" id="SignalP"/>
    </source>
</evidence>
<keyword evidence="5 8" id="KW-1133">Transmembrane helix</keyword>
<keyword evidence="3 8" id="KW-0812">Transmembrane</keyword>
<dbReference type="Proteomes" id="UP000494165">
    <property type="component" value="Unassembled WGS sequence"/>
</dbReference>
<feature type="transmembrane region" description="Helical" evidence="8">
    <location>
        <begin position="207"/>
        <end position="228"/>
    </location>
</feature>
<evidence type="ECO:0000256" key="1">
    <source>
        <dbReference type="ARBA" id="ARBA00004141"/>
    </source>
</evidence>
<accession>A0A8S1CGM7</accession>
<evidence type="ECO:0000256" key="5">
    <source>
        <dbReference type="ARBA" id="ARBA00022989"/>
    </source>
</evidence>
<feature type="chain" id="PRO_5035754653" description="TM2 domain-containing protein" evidence="9">
    <location>
        <begin position="34"/>
        <end position="238"/>
    </location>
</feature>
<proteinExistence type="inferred from homology"/>
<keyword evidence="7" id="KW-0325">Glycoprotein</keyword>